<evidence type="ECO:0000313" key="14">
    <source>
        <dbReference type="Proteomes" id="UP000297452"/>
    </source>
</evidence>
<keyword evidence="14" id="KW-1185">Reference proteome</keyword>
<feature type="transmembrane region" description="Helical" evidence="10">
    <location>
        <begin position="852"/>
        <end position="872"/>
    </location>
</feature>
<dbReference type="InterPro" id="IPR039421">
    <property type="entry name" value="Type_1_exporter"/>
</dbReference>
<evidence type="ECO:0000256" key="4">
    <source>
        <dbReference type="ARBA" id="ARBA00022692"/>
    </source>
</evidence>
<feature type="transmembrane region" description="Helical" evidence="10">
    <location>
        <begin position="320"/>
        <end position="337"/>
    </location>
</feature>
<dbReference type="Gene3D" id="3.40.50.300">
    <property type="entry name" value="P-loop containing nucleotide triphosphate hydrolases"/>
    <property type="match status" value="2"/>
</dbReference>
<dbReference type="PROSITE" id="PS50929">
    <property type="entry name" value="ABC_TM1F"/>
    <property type="match status" value="2"/>
</dbReference>
<comment type="caution">
    <text evidence="13">The sequence shown here is derived from an EMBL/GenBank/DDBJ whole genome shotgun (WGS) entry which is preliminary data.</text>
</comment>
<evidence type="ECO:0000256" key="1">
    <source>
        <dbReference type="ARBA" id="ARBA00004141"/>
    </source>
</evidence>
<dbReference type="PANTHER" id="PTHR43394:SF1">
    <property type="entry name" value="ATP-BINDING CASSETTE SUB-FAMILY B MEMBER 10, MITOCHONDRIAL"/>
    <property type="match status" value="1"/>
</dbReference>
<evidence type="ECO:0000256" key="2">
    <source>
        <dbReference type="ARBA" id="ARBA00007577"/>
    </source>
</evidence>
<feature type="domain" description="ABC transporter" evidence="11">
    <location>
        <begin position="382"/>
        <end position="666"/>
    </location>
</feature>
<organism evidence="13 14">
    <name type="scientific">Botryotinia narcissicola</name>
    <dbReference type="NCBI Taxonomy" id="278944"/>
    <lineage>
        <taxon>Eukaryota</taxon>
        <taxon>Fungi</taxon>
        <taxon>Dikarya</taxon>
        <taxon>Ascomycota</taxon>
        <taxon>Pezizomycotina</taxon>
        <taxon>Leotiomycetes</taxon>
        <taxon>Helotiales</taxon>
        <taxon>Sclerotiniaceae</taxon>
        <taxon>Botryotinia</taxon>
    </lineage>
</organism>
<keyword evidence="7 10" id="KW-1133">Transmembrane helix</keyword>
<feature type="region of interest" description="Disordered" evidence="9">
    <location>
        <begin position="1"/>
        <end position="36"/>
    </location>
</feature>
<proteinExistence type="inferred from homology"/>
<dbReference type="SMART" id="SM00382">
    <property type="entry name" value="AAA"/>
    <property type="match status" value="2"/>
</dbReference>
<dbReference type="GO" id="GO:0090374">
    <property type="term" value="P:oligopeptide export from mitochondrion"/>
    <property type="evidence" value="ECO:0007669"/>
    <property type="project" value="TreeGrafter"/>
</dbReference>
<feature type="region of interest" description="Disordered" evidence="9">
    <location>
        <begin position="445"/>
        <end position="470"/>
    </location>
</feature>
<dbReference type="Gene3D" id="1.20.1560.10">
    <property type="entry name" value="ABC transporter type 1, transmembrane domain"/>
    <property type="match status" value="1"/>
</dbReference>
<feature type="transmembrane region" description="Helical" evidence="10">
    <location>
        <begin position="210"/>
        <end position="228"/>
    </location>
</feature>
<keyword evidence="4 10" id="KW-0812">Transmembrane</keyword>
<feature type="compositionally biased region" description="Basic and acidic residues" evidence="9">
    <location>
        <begin position="448"/>
        <end position="460"/>
    </location>
</feature>
<dbReference type="Proteomes" id="UP000297452">
    <property type="component" value="Unassembled WGS sequence"/>
</dbReference>
<feature type="transmembrane region" description="Helical" evidence="10">
    <location>
        <begin position="108"/>
        <end position="130"/>
    </location>
</feature>
<dbReference type="GO" id="GO:0016887">
    <property type="term" value="F:ATP hydrolysis activity"/>
    <property type="evidence" value="ECO:0007669"/>
    <property type="project" value="InterPro"/>
</dbReference>
<dbReference type="InterPro" id="IPR003593">
    <property type="entry name" value="AAA+_ATPase"/>
</dbReference>
<feature type="transmembrane region" description="Helical" evidence="10">
    <location>
        <begin position="730"/>
        <end position="753"/>
    </location>
</feature>
<feature type="transmembrane region" description="Helical" evidence="10">
    <location>
        <begin position="184"/>
        <end position="204"/>
    </location>
</feature>
<dbReference type="EMBL" id="PQXJ01000164">
    <property type="protein sequence ID" value="TGO59337.1"/>
    <property type="molecule type" value="Genomic_DNA"/>
</dbReference>
<feature type="transmembrane region" description="Helical" evidence="10">
    <location>
        <begin position="59"/>
        <end position="80"/>
    </location>
</feature>
<evidence type="ECO:0000313" key="13">
    <source>
        <dbReference type="EMBL" id="TGO59337.1"/>
    </source>
</evidence>
<keyword evidence="8 10" id="KW-0472">Membrane</keyword>
<reference evidence="13 14" key="1">
    <citation type="submission" date="2017-12" db="EMBL/GenBank/DDBJ databases">
        <title>Comparative genomics of Botrytis spp.</title>
        <authorList>
            <person name="Valero-Jimenez C.A."/>
            <person name="Tapia P."/>
            <person name="Veloso J."/>
            <person name="Silva-Moreno E."/>
            <person name="Staats M."/>
            <person name="Valdes J.H."/>
            <person name="Van Kan J.A.L."/>
        </authorList>
    </citation>
    <scope>NUCLEOTIDE SEQUENCE [LARGE SCALE GENOMIC DNA]</scope>
    <source>
        <strain evidence="13 14">MUCL2120</strain>
    </source>
</reference>
<dbReference type="PANTHER" id="PTHR43394">
    <property type="entry name" value="ATP-DEPENDENT PERMEASE MDL1, MITOCHONDRIAL"/>
    <property type="match status" value="1"/>
</dbReference>
<evidence type="ECO:0000256" key="6">
    <source>
        <dbReference type="ARBA" id="ARBA00022840"/>
    </source>
</evidence>
<accession>A0A4Z1IRK2</accession>
<dbReference type="FunFam" id="1.20.1560.10:FF:000057">
    <property type="entry name" value="ABC multidrug transporter SitT"/>
    <property type="match status" value="1"/>
</dbReference>
<feature type="domain" description="ABC transmembrane type-1" evidence="12">
    <location>
        <begin position="79"/>
        <end position="349"/>
    </location>
</feature>
<evidence type="ECO:0000256" key="7">
    <source>
        <dbReference type="ARBA" id="ARBA00022989"/>
    </source>
</evidence>
<evidence type="ECO:0000256" key="5">
    <source>
        <dbReference type="ARBA" id="ARBA00022741"/>
    </source>
</evidence>
<dbReference type="PROSITE" id="PS50893">
    <property type="entry name" value="ABC_TRANSPORTER_2"/>
    <property type="match status" value="2"/>
</dbReference>
<comment type="subcellular location">
    <subcellularLocation>
        <location evidence="1">Membrane</location>
        <topology evidence="1">Multi-pass membrane protein</topology>
    </subcellularLocation>
</comment>
<feature type="transmembrane region" description="Helical" evidence="10">
    <location>
        <begin position="958"/>
        <end position="979"/>
    </location>
</feature>
<dbReference type="SUPFAM" id="SSF90123">
    <property type="entry name" value="ABC transporter transmembrane region"/>
    <property type="match status" value="2"/>
</dbReference>
<feature type="domain" description="ABC transmembrane type-1" evidence="12">
    <location>
        <begin position="732"/>
        <end position="1019"/>
    </location>
</feature>
<dbReference type="InterPro" id="IPR027417">
    <property type="entry name" value="P-loop_NTPase"/>
</dbReference>
<dbReference type="OrthoDB" id="6500128at2759"/>
<dbReference type="Pfam" id="PF00664">
    <property type="entry name" value="ABC_membrane"/>
    <property type="match status" value="2"/>
</dbReference>
<sequence length="1294" mass="142299">MDKQKINTDNFPAAQSDGDTATQSNEDEVKDKYSSQAQNQTSFKDFMRIFSYSTTGDKVVLTIACLAQIGTGVVMAGKLVGKFSDYFVPGTTTTKAEFTSTINNLTLFVTYLFIARWILSYISMFTFRLVGLRISAKLRLNYLKALFSLPVGVLDTLPSGQASNTITTTANTLQVGISEKLGTILQYLAMLITAIAIAFTYSWALTLVTSSVLLFVALVYGTVIPIVMKMSKNIEHADEKASGVAGEVLGSIRMIVACGSEDRTAKRYSGWVEESRKRTLKMSPWVGVQFSPLMFAIYATMALCFWFGFRLFSEGHLEDVGTILIVLMSVVMVAMAVSQTAAPIMAAGKAATAATDFFAVIDTPRPDTSGLKEPQISAREDITLNSVTFAYPSRPHVKVLDDLSMSFESGKITAIVGASGSGKSTIVGLLERWYNLEEQRIVIPPSAMKDEKKDKKKEEQTNTPEEYDEKQDPVALSGIIACGNNELRSLDLRWWRTQIGLVQQEPFIFNDTIAKNVEYGLIGSEWELENAEMKRKLVIEACKEAFADEYITKLPLGYDTQVGDAGIKLSGGQRQRLAIARSIIKRPKILILDEATSAIDVRGEQIVQAALDKVSEGRTTITIAHRLSTIKKADKIVVLRKGKLVEEGTHEGLLSNPDGAYSALVNAQQLSLGDVYQEESNLVETMDPLIRDMSVAQKEKEQKQAVAYKPKGLTRSLGLFLYEQRARSQWYLMLVIGAIAAGAAYPIQAYLFAQIISVFSLTGPRLKAATEHYALMFFVLGLGAGMAWFIMGYSSTIISGHITSTYRQEYFESILHKPIAFFDAEENSSGELTGRVANDPTQLQQLLGINMAMVLTAICNITGCIIIAFVFGWKLTCVVAFVALPLLICGSFYRIRYEIQFEKMNQAVFAESSKFAAEAISAFRTVTSLTLEEMICIRYEELLKWHVKGHAKKSRYSSIVFAASESLGLGCMALAFWYGGSLLASREYGPVNSFVVYIAIINGAESAGSLLSFGPNMAQASAAANRILSFRLPPKITGNSASQIQNIEGGVKIELKDVWFKYPTRDVPIFTGLNITIEKGQFAALVGPSGCGKTSIVSLLERFYDVQKGKILCNDTDISEVDIREYRKMISLVAQEPTLFEGTIKENIYLGVDESTPEETLHKVCRDAEIHDFIMSLPDSYNTNVGTKGVALSGGQKQRISIARALIRNPKILLLDEATSSLDSESEKLVQAAFERAATGRTMVVVAHRLATVQNADVIFVLGEGRVLEVGDHAALLRKKGVYYQMCQSQALDR</sequence>
<evidence type="ECO:0000256" key="3">
    <source>
        <dbReference type="ARBA" id="ARBA00022448"/>
    </source>
</evidence>
<comment type="similarity">
    <text evidence="2">Belongs to the ABC transporter superfamily. ABCB family. Multidrug resistance exporter (TC 3.A.1.201) subfamily.</text>
</comment>
<evidence type="ECO:0000256" key="8">
    <source>
        <dbReference type="ARBA" id="ARBA00023136"/>
    </source>
</evidence>
<dbReference type="GO" id="GO:0005743">
    <property type="term" value="C:mitochondrial inner membrane"/>
    <property type="evidence" value="ECO:0007669"/>
    <property type="project" value="TreeGrafter"/>
</dbReference>
<keyword evidence="6" id="KW-0067">ATP-binding</keyword>
<dbReference type="CDD" id="cd18577">
    <property type="entry name" value="ABC_6TM_Pgp_ABCB1_D1_like"/>
    <property type="match status" value="1"/>
</dbReference>
<evidence type="ECO:0000259" key="12">
    <source>
        <dbReference type="PROSITE" id="PS50929"/>
    </source>
</evidence>
<evidence type="ECO:0008006" key="15">
    <source>
        <dbReference type="Google" id="ProtNLM"/>
    </source>
</evidence>
<feature type="transmembrane region" description="Helical" evidence="10">
    <location>
        <begin position="285"/>
        <end position="308"/>
    </location>
</feature>
<dbReference type="GO" id="GO:0005524">
    <property type="term" value="F:ATP binding"/>
    <property type="evidence" value="ECO:0007669"/>
    <property type="project" value="UniProtKB-KW"/>
</dbReference>
<dbReference type="InterPro" id="IPR017871">
    <property type="entry name" value="ABC_transporter-like_CS"/>
</dbReference>
<keyword evidence="5" id="KW-0547">Nucleotide-binding</keyword>
<dbReference type="CDD" id="cd03249">
    <property type="entry name" value="ABC_MTABC3_MDL1_MDL2"/>
    <property type="match status" value="1"/>
</dbReference>
<gene>
    <name evidence="13" type="ORF">BOTNAR_0164g00100</name>
</gene>
<evidence type="ECO:0000256" key="10">
    <source>
        <dbReference type="SAM" id="Phobius"/>
    </source>
</evidence>
<name>A0A4Z1IRK2_9HELO</name>
<dbReference type="SUPFAM" id="SSF52540">
    <property type="entry name" value="P-loop containing nucleoside triphosphate hydrolases"/>
    <property type="match status" value="3"/>
</dbReference>
<dbReference type="InterPro" id="IPR036640">
    <property type="entry name" value="ABC1_TM_sf"/>
</dbReference>
<dbReference type="InterPro" id="IPR003439">
    <property type="entry name" value="ABC_transporter-like_ATP-bd"/>
</dbReference>
<dbReference type="CDD" id="cd18578">
    <property type="entry name" value="ABC_6TM_Pgp_ABCB1_D2_like"/>
    <property type="match status" value="1"/>
</dbReference>
<dbReference type="FunFam" id="3.40.50.300:FF:000913">
    <property type="entry name" value="ABC multidrug transporter SitT"/>
    <property type="match status" value="1"/>
</dbReference>
<dbReference type="PROSITE" id="PS00211">
    <property type="entry name" value="ABC_TRANSPORTER_1"/>
    <property type="match status" value="2"/>
</dbReference>
<dbReference type="STRING" id="278944.A0A4Z1IRK2"/>
<dbReference type="GO" id="GO:0015421">
    <property type="term" value="F:ABC-type oligopeptide transporter activity"/>
    <property type="evidence" value="ECO:0007669"/>
    <property type="project" value="TreeGrafter"/>
</dbReference>
<dbReference type="Pfam" id="PF00005">
    <property type="entry name" value="ABC_tran"/>
    <property type="match status" value="2"/>
</dbReference>
<feature type="domain" description="ABC transporter" evidence="11">
    <location>
        <begin position="1053"/>
        <end position="1289"/>
    </location>
</feature>
<feature type="transmembrane region" description="Helical" evidence="10">
    <location>
        <begin position="773"/>
        <end position="791"/>
    </location>
</feature>
<feature type="transmembrane region" description="Helical" evidence="10">
    <location>
        <begin position="878"/>
        <end position="895"/>
    </location>
</feature>
<dbReference type="InterPro" id="IPR011527">
    <property type="entry name" value="ABC1_TM_dom"/>
</dbReference>
<protein>
    <recommendedName>
        <fullName evidence="15">ABC transporter</fullName>
    </recommendedName>
</protein>
<keyword evidence="3" id="KW-0813">Transport</keyword>
<evidence type="ECO:0000259" key="11">
    <source>
        <dbReference type="PROSITE" id="PS50893"/>
    </source>
</evidence>
<evidence type="ECO:0000256" key="9">
    <source>
        <dbReference type="SAM" id="MobiDB-lite"/>
    </source>
</evidence>